<evidence type="ECO:0000256" key="4">
    <source>
        <dbReference type="ARBA" id="ARBA00023157"/>
    </source>
</evidence>
<dbReference type="Proteomes" id="UP000009192">
    <property type="component" value="Unassembled WGS sequence"/>
</dbReference>
<dbReference type="Gene3D" id="3.40.50.1820">
    <property type="entry name" value="alpha/beta hydrolase"/>
    <property type="match status" value="2"/>
</dbReference>
<dbReference type="ESTHER" id="dromo-b4k6r6">
    <property type="family name" value="Carb_B_Arthropoda"/>
</dbReference>
<dbReference type="InParanoid" id="B4K6R6"/>
<dbReference type="OrthoDB" id="19653at2759"/>
<dbReference type="SUPFAM" id="SSF53474">
    <property type="entry name" value="alpha/beta-Hydrolases"/>
    <property type="match status" value="2"/>
</dbReference>
<dbReference type="EC" id="3.1.1.1" evidence="6"/>
<evidence type="ECO:0000256" key="3">
    <source>
        <dbReference type="ARBA" id="ARBA00022801"/>
    </source>
</evidence>
<dbReference type="ESTHER" id="dromo-b4k6r7">
    <property type="family name" value="Carb_B_Arthropoda"/>
</dbReference>
<comment type="similarity">
    <text evidence="1">Belongs to the type-B carboxylesterase/lipase family.</text>
</comment>
<keyword evidence="5" id="KW-0325">Glycoprotein</keyword>
<dbReference type="HOGENOM" id="CLU_006586_13_2_1"/>
<evidence type="ECO:0000313" key="9">
    <source>
        <dbReference type="Proteomes" id="UP000009192"/>
    </source>
</evidence>
<dbReference type="GO" id="GO:0106435">
    <property type="term" value="F:carboxylesterase activity"/>
    <property type="evidence" value="ECO:0007669"/>
    <property type="project" value="UniProtKB-EC"/>
</dbReference>
<evidence type="ECO:0000256" key="5">
    <source>
        <dbReference type="ARBA" id="ARBA00023180"/>
    </source>
</evidence>
<reference evidence="8 9" key="1">
    <citation type="journal article" date="2007" name="Nature">
        <title>Evolution of genes and genomes on the Drosophila phylogeny.</title>
        <authorList>
            <consortium name="Drosophila 12 Genomes Consortium"/>
            <person name="Clark A.G."/>
            <person name="Eisen M.B."/>
            <person name="Smith D.R."/>
            <person name="Bergman C.M."/>
            <person name="Oliver B."/>
            <person name="Markow T.A."/>
            <person name="Kaufman T.C."/>
            <person name="Kellis M."/>
            <person name="Gelbart W."/>
            <person name="Iyer V.N."/>
            <person name="Pollard D.A."/>
            <person name="Sackton T.B."/>
            <person name="Larracuente A.M."/>
            <person name="Singh N.D."/>
            <person name="Abad J.P."/>
            <person name="Abt D.N."/>
            <person name="Adryan B."/>
            <person name="Aguade M."/>
            <person name="Akashi H."/>
            <person name="Anderson W.W."/>
            <person name="Aquadro C.F."/>
            <person name="Ardell D.H."/>
            <person name="Arguello R."/>
            <person name="Artieri C.G."/>
            <person name="Barbash D.A."/>
            <person name="Barker D."/>
            <person name="Barsanti P."/>
            <person name="Batterham P."/>
            <person name="Batzoglou S."/>
            <person name="Begun D."/>
            <person name="Bhutkar A."/>
            <person name="Blanco E."/>
            <person name="Bosak S.A."/>
            <person name="Bradley R.K."/>
            <person name="Brand A.D."/>
            <person name="Brent M.R."/>
            <person name="Brooks A.N."/>
            <person name="Brown R.H."/>
            <person name="Butlin R.K."/>
            <person name="Caggese C."/>
            <person name="Calvi B.R."/>
            <person name="Bernardo de Carvalho A."/>
            <person name="Caspi A."/>
            <person name="Castrezana S."/>
            <person name="Celniker S.E."/>
            <person name="Chang J.L."/>
            <person name="Chapple C."/>
            <person name="Chatterji S."/>
            <person name="Chinwalla A."/>
            <person name="Civetta A."/>
            <person name="Clifton S.W."/>
            <person name="Comeron J.M."/>
            <person name="Costello J.C."/>
            <person name="Coyne J.A."/>
            <person name="Daub J."/>
            <person name="David R.G."/>
            <person name="Delcher A.L."/>
            <person name="Delehaunty K."/>
            <person name="Do C.B."/>
            <person name="Ebling H."/>
            <person name="Edwards K."/>
            <person name="Eickbush T."/>
            <person name="Evans J.D."/>
            <person name="Filipski A."/>
            <person name="Findeiss S."/>
            <person name="Freyhult E."/>
            <person name="Fulton L."/>
            <person name="Fulton R."/>
            <person name="Garcia A.C."/>
            <person name="Gardiner A."/>
            <person name="Garfield D.A."/>
            <person name="Garvin B.E."/>
            <person name="Gibson G."/>
            <person name="Gilbert D."/>
            <person name="Gnerre S."/>
            <person name="Godfrey J."/>
            <person name="Good R."/>
            <person name="Gotea V."/>
            <person name="Gravely B."/>
            <person name="Greenberg A.J."/>
            <person name="Griffiths-Jones S."/>
            <person name="Gross S."/>
            <person name="Guigo R."/>
            <person name="Gustafson E.A."/>
            <person name="Haerty W."/>
            <person name="Hahn M.W."/>
            <person name="Halligan D.L."/>
            <person name="Halpern A.L."/>
            <person name="Halter G.M."/>
            <person name="Han M.V."/>
            <person name="Heger A."/>
            <person name="Hillier L."/>
            <person name="Hinrichs A.S."/>
            <person name="Holmes I."/>
            <person name="Hoskins R.A."/>
            <person name="Hubisz M.J."/>
            <person name="Hultmark D."/>
            <person name="Huntley M.A."/>
            <person name="Jaffe D.B."/>
            <person name="Jagadeeshan S."/>
            <person name="Jeck W.R."/>
            <person name="Johnson J."/>
            <person name="Jones C.D."/>
            <person name="Jordan W.C."/>
            <person name="Karpen G.H."/>
            <person name="Kataoka E."/>
            <person name="Keightley P.D."/>
            <person name="Kheradpour P."/>
            <person name="Kirkness E.F."/>
            <person name="Koerich L.B."/>
            <person name="Kristiansen K."/>
            <person name="Kudrna D."/>
            <person name="Kulathinal R.J."/>
            <person name="Kumar S."/>
            <person name="Kwok R."/>
            <person name="Lander E."/>
            <person name="Langley C.H."/>
            <person name="Lapoint R."/>
            <person name="Lazzaro B.P."/>
            <person name="Lee S.J."/>
            <person name="Levesque L."/>
            <person name="Li R."/>
            <person name="Lin C.F."/>
            <person name="Lin M.F."/>
            <person name="Lindblad-Toh K."/>
            <person name="Llopart A."/>
            <person name="Long M."/>
            <person name="Low L."/>
            <person name="Lozovsky E."/>
            <person name="Lu J."/>
            <person name="Luo M."/>
            <person name="Machado C.A."/>
            <person name="Makalowski W."/>
            <person name="Marzo M."/>
            <person name="Matsuda M."/>
            <person name="Matzkin L."/>
            <person name="McAllister B."/>
            <person name="McBride C.S."/>
            <person name="McKernan B."/>
            <person name="McKernan K."/>
            <person name="Mendez-Lago M."/>
            <person name="Minx P."/>
            <person name="Mollenhauer M.U."/>
            <person name="Montooth K."/>
            <person name="Mount S.M."/>
            <person name="Mu X."/>
            <person name="Myers E."/>
            <person name="Negre B."/>
            <person name="Newfeld S."/>
            <person name="Nielsen R."/>
            <person name="Noor M.A."/>
            <person name="O'Grady P."/>
            <person name="Pachter L."/>
            <person name="Papaceit M."/>
            <person name="Parisi M.J."/>
            <person name="Parisi M."/>
            <person name="Parts L."/>
            <person name="Pedersen J.S."/>
            <person name="Pesole G."/>
            <person name="Phillippy A.M."/>
            <person name="Ponting C.P."/>
            <person name="Pop M."/>
            <person name="Porcelli D."/>
            <person name="Powell J.R."/>
            <person name="Prohaska S."/>
            <person name="Pruitt K."/>
            <person name="Puig M."/>
            <person name="Quesneville H."/>
            <person name="Ram K.R."/>
            <person name="Rand D."/>
            <person name="Rasmussen M.D."/>
            <person name="Reed L.K."/>
            <person name="Reenan R."/>
            <person name="Reily A."/>
            <person name="Remington K.A."/>
            <person name="Rieger T.T."/>
            <person name="Ritchie M.G."/>
            <person name="Robin C."/>
            <person name="Rogers Y.H."/>
            <person name="Rohde C."/>
            <person name="Rozas J."/>
            <person name="Rubenfield M.J."/>
            <person name="Ruiz A."/>
            <person name="Russo S."/>
            <person name="Salzberg S.L."/>
            <person name="Sanchez-Gracia A."/>
            <person name="Saranga D.J."/>
            <person name="Sato H."/>
            <person name="Schaeffer S.W."/>
            <person name="Schatz M.C."/>
            <person name="Schlenke T."/>
            <person name="Schwartz R."/>
            <person name="Segarra C."/>
            <person name="Singh R.S."/>
            <person name="Sirot L."/>
            <person name="Sirota M."/>
            <person name="Sisneros N.B."/>
            <person name="Smith C.D."/>
            <person name="Smith T.F."/>
            <person name="Spieth J."/>
            <person name="Stage D.E."/>
            <person name="Stark A."/>
            <person name="Stephan W."/>
            <person name="Strausberg R.L."/>
            <person name="Strempel S."/>
            <person name="Sturgill D."/>
            <person name="Sutton G."/>
            <person name="Sutton G.G."/>
            <person name="Tao W."/>
            <person name="Teichmann S."/>
            <person name="Tobari Y.N."/>
            <person name="Tomimura Y."/>
            <person name="Tsolas J.M."/>
            <person name="Valente V.L."/>
            <person name="Venter E."/>
            <person name="Venter J.C."/>
            <person name="Vicario S."/>
            <person name="Vieira F.G."/>
            <person name="Vilella A.J."/>
            <person name="Villasante A."/>
            <person name="Walenz B."/>
            <person name="Wang J."/>
            <person name="Wasserman M."/>
            <person name="Watts T."/>
            <person name="Wilson D."/>
            <person name="Wilson R.K."/>
            <person name="Wing R.A."/>
            <person name="Wolfner M.F."/>
            <person name="Wong A."/>
            <person name="Wong G.K."/>
            <person name="Wu C.I."/>
            <person name="Wu G."/>
            <person name="Yamamoto D."/>
            <person name="Yang H.P."/>
            <person name="Yang S.P."/>
            <person name="Yorke J.A."/>
            <person name="Yoshida K."/>
            <person name="Zdobnov E."/>
            <person name="Zhang P."/>
            <person name="Zhang Y."/>
            <person name="Zimin A.V."/>
            <person name="Baldwin J."/>
            <person name="Abdouelleil A."/>
            <person name="Abdulkadir J."/>
            <person name="Abebe A."/>
            <person name="Abera B."/>
            <person name="Abreu J."/>
            <person name="Acer S.C."/>
            <person name="Aftuck L."/>
            <person name="Alexander A."/>
            <person name="An P."/>
            <person name="Anderson E."/>
            <person name="Anderson S."/>
            <person name="Arachi H."/>
            <person name="Azer M."/>
            <person name="Bachantsang P."/>
            <person name="Barry A."/>
            <person name="Bayul T."/>
            <person name="Berlin A."/>
            <person name="Bessette D."/>
            <person name="Bloom T."/>
            <person name="Blye J."/>
            <person name="Boguslavskiy L."/>
            <person name="Bonnet C."/>
            <person name="Boukhgalter B."/>
            <person name="Bourzgui I."/>
            <person name="Brown A."/>
            <person name="Cahill P."/>
            <person name="Channer S."/>
            <person name="Cheshatsang Y."/>
            <person name="Chuda L."/>
            <person name="Citroen M."/>
            <person name="Collymore A."/>
            <person name="Cooke P."/>
            <person name="Costello M."/>
            <person name="D'Aco K."/>
            <person name="Daza R."/>
            <person name="De Haan G."/>
            <person name="DeGray S."/>
            <person name="DeMaso C."/>
            <person name="Dhargay N."/>
            <person name="Dooley K."/>
            <person name="Dooley E."/>
            <person name="Doricent M."/>
            <person name="Dorje P."/>
            <person name="Dorjee K."/>
            <person name="Dupes A."/>
            <person name="Elong R."/>
            <person name="Falk J."/>
            <person name="Farina A."/>
            <person name="Faro S."/>
            <person name="Ferguson D."/>
            <person name="Fisher S."/>
            <person name="Foley C.D."/>
            <person name="Franke A."/>
            <person name="Friedrich D."/>
            <person name="Gadbois L."/>
            <person name="Gearin G."/>
            <person name="Gearin C.R."/>
            <person name="Giannoukos G."/>
            <person name="Goode T."/>
            <person name="Graham J."/>
            <person name="Grandbois E."/>
            <person name="Grewal S."/>
            <person name="Gyaltsen K."/>
            <person name="Hafez N."/>
            <person name="Hagos B."/>
            <person name="Hall J."/>
            <person name="Henson C."/>
            <person name="Hollinger A."/>
            <person name="Honan T."/>
            <person name="Huard M.D."/>
            <person name="Hughes L."/>
            <person name="Hurhula B."/>
            <person name="Husby M.E."/>
            <person name="Kamat A."/>
            <person name="Kanga B."/>
            <person name="Kashin S."/>
            <person name="Khazanovich D."/>
            <person name="Kisner P."/>
            <person name="Lance K."/>
            <person name="Lara M."/>
            <person name="Lee W."/>
            <person name="Lennon N."/>
            <person name="Letendre F."/>
            <person name="LeVine R."/>
            <person name="Lipovsky A."/>
            <person name="Liu X."/>
            <person name="Liu J."/>
            <person name="Liu S."/>
            <person name="Lokyitsang T."/>
            <person name="Lokyitsang Y."/>
            <person name="Lubonja R."/>
            <person name="Lui A."/>
            <person name="MacDonald P."/>
            <person name="Magnisalis V."/>
            <person name="Maru K."/>
            <person name="Matthews C."/>
            <person name="McCusker W."/>
            <person name="McDonough S."/>
            <person name="Mehta T."/>
            <person name="Meldrim J."/>
            <person name="Meneus L."/>
            <person name="Mihai O."/>
            <person name="Mihalev A."/>
            <person name="Mihova T."/>
            <person name="Mittelman R."/>
            <person name="Mlenga V."/>
            <person name="Montmayeur A."/>
            <person name="Mulrain L."/>
            <person name="Navidi A."/>
            <person name="Naylor J."/>
            <person name="Negash T."/>
            <person name="Nguyen T."/>
            <person name="Nguyen N."/>
            <person name="Nicol R."/>
            <person name="Norbu C."/>
            <person name="Norbu N."/>
            <person name="Novod N."/>
            <person name="O'Neill B."/>
            <person name="Osman S."/>
            <person name="Markiewicz E."/>
            <person name="Oyono O.L."/>
            <person name="Patti C."/>
            <person name="Phunkhang P."/>
            <person name="Pierre F."/>
            <person name="Priest M."/>
            <person name="Raghuraman S."/>
            <person name="Rege F."/>
            <person name="Reyes R."/>
            <person name="Rise C."/>
            <person name="Rogov P."/>
            <person name="Ross K."/>
            <person name="Ryan E."/>
            <person name="Settipalli S."/>
            <person name="Shea T."/>
            <person name="Sherpa N."/>
            <person name="Shi L."/>
            <person name="Shih D."/>
            <person name="Sparrow T."/>
            <person name="Spaulding J."/>
            <person name="Stalker J."/>
            <person name="Stange-Thomann N."/>
            <person name="Stavropoulos S."/>
            <person name="Stone C."/>
            <person name="Strader C."/>
            <person name="Tesfaye S."/>
            <person name="Thomson T."/>
            <person name="Thoulutsang Y."/>
            <person name="Thoulutsang D."/>
            <person name="Topham K."/>
            <person name="Topping I."/>
            <person name="Tsamla T."/>
            <person name="Vassiliev H."/>
            <person name="Vo A."/>
            <person name="Wangchuk T."/>
            <person name="Wangdi T."/>
            <person name="Weiand M."/>
            <person name="Wilkinson J."/>
            <person name="Wilson A."/>
            <person name="Yadav S."/>
            <person name="Young G."/>
            <person name="Yu Q."/>
            <person name="Zembek L."/>
            <person name="Zhong D."/>
            <person name="Zimmer A."/>
            <person name="Zwirko Z."/>
            <person name="Jaffe D.B."/>
            <person name="Alvarez P."/>
            <person name="Brockman W."/>
            <person name="Butler J."/>
            <person name="Chin C."/>
            <person name="Gnerre S."/>
            <person name="Grabherr M."/>
            <person name="Kleber M."/>
            <person name="Mauceli E."/>
            <person name="MacCallum I."/>
        </authorList>
    </citation>
    <scope>NUCLEOTIDE SEQUENCE [LARGE SCALE GENOMIC DNA]</scope>
    <source>
        <strain evidence="9">Tucson 15081-1352.22</strain>
    </source>
</reference>
<dbReference type="eggNOG" id="KOG1516">
    <property type="taxonomic scope" value="Eukaryota"/>
</dbReference>
<sequence length="1086" mass="123558">MGSDYTEASPVVKTTHGQVRGALQTALYGELYYSFDGIPYAQPPFGELRFREPQDAKPWEGILDCSKPRSKCLQVSSLTQQVEGSEDCLYLNIAVKSLSSEKPLPVMVYVHGGGFKNGDPTKFGFGPDYIMREQVIYISICYRVGPLGFLSFADPSLRIPGNAGLKDIILALKWIKANVGSFNGDANNITLFGHSSGSSTVHLLMVTPQTEGLFDKAILMGGFYPETANAPNAEYEMAKHLGYEGENNDVDVFNFINAADPKQLVLPDFRPLYERLQSGGYPLFLPRIEYYPTPTAVLLDQPRVLQRTAWTNRVPLMMGCTSNEGLFNPMMNMRKDPNILKACRERPEFTLPYSLLRHCEPSACRHEGQNLVKKFCGVHSTFITEEHHAAIAELFTHNLLHYQQRMLRARQAYSQAVNYLYRFDFDSPDFNFYRIRYQGPEARGVQHADELCYLFKLPQTFKLEKSRPEYTTICRFVALLTEFARNSNPNGPLTKSLVDWQPVTKEEPIMCLNINEELKFIPQPERCKLRFYDQLSALDASGRLDIMSASLEKCEISLPIGQVRGVKRRSFYDDDYYSFERLPFGKPPVGELRFKAPVPAEPWSGVLDCTHFADKPVQKGLLTGIIEGSEDCLYLNVYAKQLKSAKPLPVMVYIYGGAFSIGEATRNLYSPDYFMAKDVVLVTLNYRVDCLGFLSLKDPSLEVPGNAGLKDQVLAIKWVNQYISYFNGDVNNITVFGESAGGCSTHYMMCTEQTRGLFHKAIPMSGTLHNYWSNTPPADFAYRLAKLYGYTGGNNDRQVLEHLRRVPAEKLVDHSVLTLEDRRNGFIYAFGPTVEPYVMADCVAPKPQLEMAREAWSNKLPVMLGGVSFEGLFMYPTLLVNRKAMDSLPQDLLRLTPHEVRAVNTQQQNLEFSKKLKQLYFGDATPSSALIMNFLDYYSYRIFWHGFHRTLQARLAYATAPTYFYRFDFDSPDFNFYRKKFCGDDIKQGVAHADELSYLFRNAESWKLDKASAEYRTIQRMIDIWTSFAATSNPNCAATAHLDWQPAKQEQPQRVLNIGNELELIDLPEYDKLLVWDSLYKKEQLY</sequence>
<feature type="domain" description="Carboxylesterase type B" evidence="7">
    <location>
        <begin position="9"/>
        <end position="526"/>
    </location>
</feature>
<dbReference type="SMR" id="B4K6R6"/>
<dbReference type="FunFam" id="3.40.50.1820:FF:000092">
    <property type="entry name" value="Carboxylic ester hydrolase"/>
    <property type="match status" value="2"/>
</dbReference>
<evidence type="ECO:0000256" key="2">
    <source>
        <dbReference type="ARBA" id="ARBA00022487"/>
    </source>
</evidence>
<keyword evidence="4" id="KW-1015">Disulfide bond</keyword>
<dbReference type="EMBL" id="CH933806">
    <property type="protein sequence ID" value="EDW14182.2"/>
    <property type="molecule type" value="Genomic_DNA"/>
</dbReference>
<evidence type="ECO:0000259" key="7">
    <source>
        <dbReference type="Pfam" id="PF00135"/>
    </source>
</evidence>
<gene>
    <name evidence="8" type="primary">Dmoj\GI23476</name>
    <name evidence="8" type="ORF">Dmoj_GI23476</name>
</gene>
<dbReference type="KEGG" id="dmo:Dmoj_GI23476"/>
<accession>B4K6R6</accession>
<protein>
    <recommendedName>
        <fullName evidence="6">carboxylesterase</fullName>
        <ecNumber evidence="6">3.1.1.1</ecNumber>
    </recommendedName>
</protein>
<dbReference type="InterPro" id="IPR002018">
    <property type="entry name" value="CarbesteraseB"/>
</dbReference>
<organism evidence="8 9">
    <name type="scientific">Drosophila mojavensis</name>
    <name type="common">Fruit fly</name>
    <dbReference type="NCBI Taxonomy" id="7230"/>
    <lineage>
        <taxon>Eukaryota</taxon>
        <taxon>Metazoa</taxon>
        <taxon>Ecdysozoa</taxon>
        <taxon>Arthropoda</taxon>
        <taxon>Hexapoda</taxon>
        <taxon>Insecta</taxon>
        <taxon>Pterygota</taxon>
        <taxon>Neoptera</taxon>
        <taxon>Endopterygota</taxon>
        <taxon>Diptera</taxon>
        <taxon>Brachycera</taxon>
        <taxon>Muscomorpha</taxon>
        <taxon>Ephydroidea</taxon>
        <taxon>Drosophilidae</taxon>
        <taxon>Drosophila</taxon>
    </lineage>
</organism>
<dbReference type="InterPro" id="IPR029058">
    <property type="entry name" value="AB_hydrolase_fold"/>
</dbReference>
<evidence type="ECO:0000256" key="6">
    <source>
        <dbReference type="ARBA" id="ARBA00039155"/>
    </source>
</evidence>
<dbReference type="PANTHER" id="PTHR43142">
    <property type="entry name" value="CARBOXYLIC ESTER HYDROLASE"/>
    <property type="match status" value="1"/>
</dbReference>
<dbReference type="AlphaFoldDB" id="B4K6R6"/>
<name>B4K6R6_DROMO</name>
<proteinExistence type="inferred from homology"/>
<keyword evidence="2" id="KW-0719">Serine esterase</keyword>
<dbReference type="PANTHER" id="PTHR43142:SF1">
    <property type="entry name" value="CARBOXYLIC ESTER HYDROLASE"/>
    <property type="match status" value="1"/>
</dbReference>
<keyword evidence="3" id="KW-0378">Hydrolase</keyword>
<dbReference type="Pfam" id="PF00135">
    <property type="entry name" value="COesterase"/>
    <property type="match status" value="2"/>
</dbReference>
<keyword evidence="9" id="KW-1185">Reference proteome</keyword>
<evidence type="ECO:0000256" key="1">
    <source>
        <dbReference type="ARBA" id="ARBA00005964"/>
    </source>
</evidence>
<evidence type="ECO:0000313" key="8">
    <source>
        <dbReference type="EMBL" id="EDW14182.2"/>
    </source>
</evidence>
<feature type="domain" description="Carboxylesterase type B" evidence="7">
    <location>
        <begin position="555"/>
        <end position="1063"/>
    </location>
</feature>